<reference evidence="1" key="1">
    <citation type="journal article" date="2015" name="Nature">
        <title>Complex archaea that bridge the gap between prokaryotes and eukaryotes.</title>
        <authorList>
            <person name="Spang A."/>
            <person name="Saw J.H."/>
            <person name="Jorgensen S.L."/>
            <person name="Zaremba-Niedzwiedzka K."/>
            <person name="Martijn J."/>
            <person name="Lind A.E."/>
            <person name="van Eijk R."/>
            <person name="Schleper C."/>
            <person name="Guy L."/>
            <person name="Ettema T.J."/>
        </authorList>
    </citation>
    <scope>NUCLEOTIDE SEQUENCE</scope>
</reference>
<accession>A0A0F9CKB0</accession>
<dbReference type="AlphaFoldDB" id="A0A0F9CKB0"/>
<proteinExistence type="predicted"/>
<name>A0A0F9CKB0_9ZZZZ</name>
<organism evidence="1">
    <name type="scientific">marine sediment metagenome</name>
    <dbReference type="NCBI Taxonomy" id="412755"/>
    <lineage>
        <taxon>unclassified sequences</taxon>
        <taxon>metagenomes</taxon>
        <taxon>ecological metagenomes</taxon>
    </lineage>
</organism>
<sequence>MSDVQTELEAIHGQLISIAFEQIHAKPADRVAALQGLATLKVAEMLEQLDEGLRAGDFNIHTWLDGSG</sequence>
<dbReference type="EMBL" id="LAZR01035676">
    <property type="protein sequence ID" value="KKL26882.1"/>
    <property type="molecule type" value="Genomic_DNA"/>
</dbReference>
<evidence type="ECO:0000313" key="1">
    <source>
        <dbReference type="EMBL" id="KKL26882.1"/>
    </source>
</evidence>
<gene>
    <name evidence="1" type="ORF">LCGC14_2390820</name>
</gene>
<protein>
    <submittedName>
        <fullName evidence="1">Uncharacterized protein</fullName>
    </submittedName>
</protein>
<comment type="caution">
    <text evidence="1">The sequence shown here is derived from an EMBL/GenBank/DDBJ whole genome shotgun (WGS) entry which is preliminary data.</text>
</comment>